<dbReference type="InterPro" id="IPR032427">
    <property type="entry name" value="P22_portal"/>
</dbReference>
<reference evidence="2" key="1">
    <citation type="submission" date="2020-04" db="EMBL/GenBank/DDBJ databases">
        <authorList>
            <person name="Chiriac C."/>
            <person name="Salcher M."/>
            <person name="Ghai R."/>
            <person name="Kavagutti S V."/>
        </authorList>
    </citation>
    <scope>NUCLEOTIDE SEQUENCE</scope>
</reference>
<organism evidence="2">
    <name type="scientific">uncultured Caudovirales phage</name>
    <dbReference type="NCBI Taxonomy" id="2100421"/>
    <lineage>
        <taxon>Viruses</taxon>
        <taxon>Duplodnaviria</taxon>
        <taxon>Heunggongvirae</taxon>
        <taxon>Uroviricota</taxon>
        <taxon>Caudoviricetes</taxon>
        <taxon>Peduoviridae</taxon>
        <taxon>Maltschvirus</taxon>
        <taxon>Maltschvirus maltsch</taxon>
    </lineage>
</organism>
<evidence type="ECO:0008006" key="3">
    <source>
        <dbReference type="Google" id="ProtNLM"/>
    </source>
</evidence>
<evidence type="ECO:0000256" key="1">
    <source>
        <dbReference type="SAM" id="Coils"/>
    </source>
</evidence>
<accession>A0A6J5KZZ8</accession>
<keyword evidence="1" id="KW-0175">Coiled coil</keyword>
<feature type="coiled-coil region" evidence="1">
    <location>
        <begin position="549"/>
        <end position="588"/>
    </location>
</feature>
<name>A0A6J5KZZ8_9CAUD</name>
<dbReference type="EMBL" id="LR796205">
    <property type="protein sequence ID" value="CAB4126543.1"/>
    <property type="molecule type" value="Genomic_DNA"/>
</dbReference>
<sequence>MPMYFPPWDTDTEPTESSIKIWMDNLYGKFEPIEQARWNQSNIDTLFYAGEQRFINSYFNFYPTYNTQQFHFNLIQQPINMVTGYQRQHRKSITYTPLESGKQDYADDLTKVVTYANNYRNILEKVSQAYEQSAIAGMVLMQPYLDFTDDPANGTLDLKVWSYNSFMIDPYFREPDMSDCNFVWCQQYLSKQEAISYFPEKADLIKTMSGFGNRYGKFYFLPENYNLARNDLLVMSHIWYKSKRKKKMLYNRQDGIVYDYVEQDQFLSELVEKTGMFEVIEVDVPTWKLAVVINEQLMYMNYNPLKFDECPFIPVYWNYDPHIAQYDLRVRSLTRSMRDAQFLMNRRIILNHDISESSINSGWMRKENAVVNEDELRYAGQGKDLIIKEGYELTDVQKIIPNAVPPSDMQLADQLADFIFRTSGVNQELLGMASDAATGIEVMLRQGAGLVTLQKYFDQWDVSLKLLGKLEQKIVQNWSPAKISRILGKEPNPEFLTKTYSKYDVLVAEGLDTTIQQQMQFRQMMELNQMLGGIIPARFILEKATIQGKNEIIQAVDQQAEQAAQMQQQQQLIEQAKLEAELQQIQARSADYLAMARERNGRAESNIGLFEERMAQIARHHSIALKDKVEALAKLLEIYQIYGESQANEKVAEMHELDFEQERSEYREKQDAKINAESNKFLTNIMTQKPQNNTMGQETLRSALL</sequence>
<dbReference type="Pfam" id="PF16510">
    <property type="entry name" value="P22_portal"/>
    <property type="match status" value="1"/>
</dbReference>
<protein>
    <recommendedName>
        <fullName evidence="3">Portal protein</fullName>
    </recommendedName>
</protein>
<proteinExistence type="predicted"/>
<evidence type="ECO:0000313" key="2">
    <source>
        <dbReference type="EMBL" id="CAB4126543.1"/>
    </source>
</evidence>
<gene>
    <name evidence="2" type="ORF">UFOVP80_31</name>
</gene>